<evidence type="ECO:0000313" key="2">
    <source>
        <dbReference type="Proteomes" id="UP000219338"/>
    </source>
</evidence>
<accession>A0A284S5N1</accession>
<gene>
    <name evidence="1" type="ORF">ARMOST_19839</name>
</gene>
<dbReference type="Proteomes" id="UP000219338">
    <property type="component" value="Unassembled WGS sequence"/>
</dbReference>
<reference evidence="2" key="1">
    <citation type="journal article" date="2017" name="Nat. Ecol. Evol.">
        <title>Genome expansion and lineage-specific genetic innovations in the forest pathogenic fungi Armillaria.</title>
        <authorList>
            <person name="Sipos G."/>
            <person name="Prasanna A.N."/>
            <person name="Walter M.C."/>
            <person name="O'Connor E."/>
            <person name="Balint B."/>
            <person name="Krizsan K."/>
            <person name="Kiss B."/>
            <person name="Hess J."/>
            <person name="Varga T."/>
            <person name="Slot J."/>
            <person name="Riley R."/>
            <person name="Boka B."/>
            <person name="Rigling D."/>
            <person name="Barry K."/>
            <person name="Lee J."/>
            <person name="Mihaltcheva S."/>
            <person name="LaButti K."/>
            <person name="Lipzen A."/>
            <person name="Waldron R."/>
            <person name="Moloney N.M."/>
            <person name="Sperisen C."/>
            <person name="Kredics L."/>
            <person name="Vagvoelgyi C."/>
            <person name="Patrignani A."/>
            <person name="Fitzpatrick D."/>
            <person name="Nagy I."/>
            <person name="Doyle S."/>
            <person name="Anderson J.B."/>
            <person name="Grigoriev I.V."/>
            <person name="Gueldener U."/>
            <person name="Muensterkoetter M."/>
            <person name="Nagy L.G."/>
        </authorList>
    </citation>
    <scope>NUCLEOTIDE SEQUENCE [LARGE SCALE GENOMIC DNA]</scope>
    <source>
        <strain evidence="2">C18/9</strain>
    </source>
</reference>
<dbReference type="AlphaFoldDB" id="A0A284S5N1"/>
<name>A0A284S5N1_ARMOS</name>
<dbReference type="EMBL" id="FUEG01000034">
    <property type="protein sequence ID" value="SJL16318.1"/>
    <property type="molecule type" value="Genomic_DNA"/>
</dbReference>
<organism evidence="1 2">
    <name type="scientific">Armillaria ostoyae</name>
    <name type="common">Armillaria root rot fungus</name>
    <dbReference type="NCBI Taxonomy" id="47428"/>
    <lineage>
        <taxon>Eukaryota</taxon>
        <taxon>Fungi</taxon>
        <taxon>Dikarya</taxon>
        <taxon>Basidiomycota</taxon>
        <taxon>Agaricomycotina</taxon>
        <taxon>Agaricomycetes</taxon>
        <taxon>Agaricomycetidae</taxon>
        <taxon>Agaricales</taxon>
        <taxon>Marasmiineae</taxon>
        <taxon>Physalacriaceae</taxon>
        <taxon>Armillaria</taxon>
    </lineage>
</organism>
<protein>
    <submittedName>
        <fullName evidence="1">Uncharacterized protein</fullName>
    </submittedName>
</protein>
<evidence type="ECO:0000313" key="1">
    <source>
        <dbReference type="EMBL" id="SJL16318.1"/>
    </source>
</evidence>
<proteinExistence type="predicted"/>
<sequence length="74" mass="8062">MATPLSLPLTSTKSGARSLDLVTKMLCLDLGEKLSLRDEKDPLRHMGDVHAEIAISGTLRQEARRCRDNGATSI</sequence>
<keyword evidence="2" id="KW-1185">Reference proteome</keyword>